<dbReference type="InterPro" id="IPR019247">
    <property type="entry name" value="Histidine_kinase_BarA_N"/>
</dbReference>
<dbReference type="InterPro" id="IPR005467">
    <property type="entry name" value="His_kinase_dom"/>
</dbReference>
<dbReference type="InterPro" id="IPR036890">
    <property type="entry name" value="HATPase_C_sf"/>
</dbReference>
<dbReference type="Gene3D" id="1.20.5.1930">
    <property type="match status" value="1"/>
</dbReference>
<dbReference type="CDD" id="cd16917">
    <property type="entry name" value="HATPase_UhpB-NarQ-NarX-like"/>
    <property type="match status" value="1"/>
</dbReference>
<dbReference type="InterPro" id="IPR050482">
    <property type="entry name" value="Sensor_HK_TwoCompSys"/>
</dbReference>
<dbReference type="PROSITE" id="PS50109">
    <property type="entry name" value="HIS_KIN"/>
    <property type="match status" value="1"/>
</dbReference>
<keyword evidence="13 23" id="KW-0418">Kinase</keyword>
<keyword evidence="9" id="KW-0597">Phosphoprotein</keyword>
<gene>
    <name evidence="23" type="ORF">GCM10011282_23860</name>
</gene>
<evidence type="ECO:0000256" key="19">
    <source>
        <dbReference type="ARBA" id="ARBA00030800"/>
    </source>
</evidence>
<organism evidence="23 24">
    <name type="scientific">Undibacterium macrobrachii</name>
    <dbReference type="NCBI Taxonomy" id="1119058"/>
    <lineage>
        <taxon>Bacteria</taxon>
        <taxon>Pseudomonadati</taxon>
        <taxon>Pseudomonadota</taxon>
        <taxon>Betaproteobacteria</taxon>
        <taxon>Burkholderiales</taxon>
        <taxon>Oxalobacteraceae</taxon>
        <taxon>Undibacterium</taxon>
    </lineage>
</organism>
<dbReference type="InterPro" id="IPR003660">
    <property type="entry name" value="HAMP_dom"/>
</dbReference>
<dbReference type="EC" id="2.7.13.3" evidence="5"/>
<evidence type="ECO:0000256" key="1">
    <source>
        <dbReference type="ARBA" id="ARBA00000085"/>
    </source>
</evidence>
<comment type="cofactor">
    <cofactor evidence="2">
        <name>[4Fe-4S] cluster</name>
        <dbReference type="ChEBI" id="CHEBI:49883"/>
    </cofactor>
</comment>
<dbReference type="InterPro" id="IPR004358">
    <property type="entry name" value="Sig_transdc_His_kin-like_C"/>
</dbReference>
<dbReference type="Pfam" id="PF00672">
    <property type="entry name" value="HAMP"/>
    <property type="match status" value="1"/>
</dbReference>
<keyword evidence="10" id="KW-0808">Transferase</keyword>
<dbReference type="EMBL" id="BMYT01000004">
    <property type="protein sequence ID" value="GGX17046.1"/>
    <property type="molecule type" value="Genomic_DNA"/>
</dbReference>
<dbReference type="Pfam" id="PF09984">
    <property type="entry name" value="sCache_4"/>
    <property type="match status" value="1"/>
</dbReference>
<dbReference type="SMART" id="SM00387">
    <property type="entry name" value="HATPase_c"/>
    <property type="match status" value="1"/>
</dbReference>
<comment type="function">
    <text evidence="18">Member of the two-component regulatory system NreB/NreC involved in the control of dissimilatory nitrate/nitrite reduction in response to oxygen. NreB functions as a direct oxygen sensor histidine kinase which is autophosphorylated, in the absence of oxygen, probably at the conserved histidine residue, and transfers its phosphate group probably to a conserved aspartate residue of NreC. NreB/NreC activates the expression of the nitrate (narGHJI) and nitrite (nir) reductase operons, as well as the putative nitrate transporter gene narT.</text>
</comment>
<evidence type="ECO:0000313" key="24">
    <source>
        <dbReference type="Proteomes" id="UP000620127"/>
    </source>
</evidence>
<evidence type="ECO:0000256" key="15">
    <source>
        <dbReference type="ARBA" id="ARBA00023004"/>
    </source>
</evidence>
<evidence type="ECO:0000256" key="16">
    <source>
        <dbReference type="ARBA" id="ARBA00023012"/>
    </source>
</evidence>
<evidence type="ECO:0000256" key="3">
    <source>
        <dbReference type="ARBA" id="ARBA00004370"/>
    </source>
</evidence>
<name>A0ABQ2XHY6_9BURK</name>
<evidence type="ECO:0000256" key="20">
    <source>
        <dbReference type="SAM" id="Phobius"/>
    </source>
</evidence>
<keyword evidence="20" id="KW-0472">Membrane</keyword>
<keyword evidence="8" id="KW-0963">Cytoplasm</keyword>
<keyword evidence="12" id="KW-0547">Nucleotide-binding</keyword>
<dbReference type="PANTHER" id="PTHR24421">
    <property type="entry name" value="NITRATE/NITRITE SENSOR PROTEIN NARX-RELATED"/>
    <property type="match status" value="1"/>
</dbReference>
<keyword evidence="20" id="KW-1133">Transmembrane helix</keyword>
<evidence type="ECO:0000256" key="13">
    <source>
        <dbReference type="ARBA" id="ARBA00022777"/>
    </source>
</evidence>
<feature type="transmembrane region" description="Helical" evidence="20">
    <location>
        <begin position="29"/>
        <end position="50"/>
    </location>
</feature>
<evidence type="ECO:0000256" key="6">
    <source>
        <dbReference type="ARBA" id="ARBA00017322"/>
    </source>
</evidence>
<dbReference type="InterPro" id="IPR011712">
    <property type="entry name" value="Sig_transdc_His_kin_sub3_dim/P"/>
</dbReference>
<evidence type="ECO:0000256" key="12">
    <source>
        <dbReference type="ARBA" id="ARBA00022741"/>
    </source>
</evidence>
<evidence type="ECO:0000256" key="2">
    <source>
        <dbReference type="ARBA" id="ARBA00001966"/>
    </source>
</evidence>
<reference evidence="24" key="1">
    <citation type="journal article" date="2019" name="Int. J. Syst. Evol. Microbiol.">
        <title>The Global Catalogue of Microorganisms (GCM) 10K type strain sequencing project: providing services to taxonomists for standard genome sequencing and annotation.</title>
        <authorList>
            <consortium name="The Broad Institute Genomics Platform"/>
            <consortium name="The Broad Institute Genome Sequencing Center for Infectious Disease"/>
            <person name="Wu L."/>
            <person name="Ma J."/>
        </authorList>
    </citation>
    <scope>NUCLEOTIDE SEQUENCE [LARGE SCALE GENOMIC DNA]</scope>
    <source>
        <strain evidence="24">KCTC 23916</strain>
    </source>
</reference>
<feature type="domain" description="Histidine kinase" evidence="21">
    <location>
        <begin position="308"/>
        <end position="509"/>
    </location>
</feature>
<comment type="catalytic activity">
    <reaction evidence="1">
        <text>ATP + protein L-histidine = ADP + protein N-phospho-L-histidine.</text>
        <dbReference type="EC" id="2.7.13.3"/>
    </reaction>
</comment>
<keyword evidence="7" id="KW-0004">4Fe-4S</keyword>
<evidence type="ECO:0000259" key="21">
    <source>
        <dbReference type="PROSITE" id="PS50109"/>
    </source>
</evidence>
<dbReference type="SUPFAM" id="SSF158472">
    <property type="entry name" value="HAMP domain-like"/>
    <property type="match status" value="1"/>
</dbReference>
<keyword evidence="14" id="KW-0067">ATP-binding</keyword>
<evidence type="ECO:0000259" key="22">
    <source>
        <dbReference type="PROSITE" id="PS50885"/>
    </source>
</evidence>
<keyword evidence="16" id="KW-0902">Two-component regulatory system</keyword>
<dbReference type="InterPro" id="IPR003594">
    <property type="entry name" value="HATPase_dom"/>
</dbReference>
<evidence type="ECO:0000256" key="10">
    <source>
        <dbReference type="ARBA" id="ARBA00022679"/>
    </source>
</evidence>
<accession>A0ABQ2XHY6</accession>
<dbReference type="SUPFAM" id="SSF55874">
    <property type="entry name" value="ATPase domain of HSP90 chaperone/DNA topoisomerase II/histidine kinase"/>
    <property type="match status" value="1"/>
</dbReference>
<dbReference type="Gene3D" id="6.10.340.10">
    <property type="match status" value="1"/>
</dbReference>
<dbReference type="PRINTS" id="PR00344">
    <property type="entry name" value="BCTRLSENSOR"/>
</dbReference>
<dbReference type="PANTHER" id="PTHR24421:SF10">
    <property type="entry name" value="NITRATE_NITRITE SENSOR PROTEIN NARQ"/>
    <property type="match status" value="1"/>
</dbReference>
<dbReference type="CDD" id="cd06225">
    <property type="entry name" value="HAMP"/>
    <property type="match status" value="1"/>
</dbReference>
<dbReference type="Pfam" id="PF02518">
    <property type="entry name" value="HATPase_c"/>
    <property type="match status" value="1"/>
</dbReference>
<keyword evidence="20" id="KW-0812">Transmembrane</keyword>
<evidence type="ECO:0000256" key="5">
    <source>
        <dbReference type="ARBA" id="ARBA00012438"/>
    </source>
</evidence>
<dbReference type="Proteomes" id="UP000620127">
    <property type="component" value="Unassembled WGS sequence"/>
</dbReference>
<feature type="domain" description="HAMP" evidence="22">
    <location>
        <begin position="208"/>
        <end position="260"/>
    </location>
</feature>
<keyword evidence="24" id="KW-1185">Reference proteome</keyword>
<dbReference type="GO" id="GO:0016301">
    <property type="term" value="F:kinase activity"/>
    <property type="evidence" value="ECO:0007669"/>
    <property type="project" value="UniProtKB-KW"/>
</dbReference>
<keyword evidence="15" id="KW-0408">Iron</keyword>
<dbReference type="Gene3D" id="3.30.565.10">
    <property type="entry name" value="Histidine kinase-like ATPase, C-terminal domain"/>
    <property type="match status" value="1"/>
</dbReference>
<comment type="subcellular location">
    <subcellularLocation>
        <location evidence="4">Cytoplasm</location>
    </subcellularLocation>
    <subcellularLocation>
        <location evidence="3">Membrane</location>
    </subcellularLocation>
</comment>
<evidence type="ECO:0000256" key="11">
    <source>
        <dbReference type="ARBA" id="ARBA00022723"/>
    </source>
</evidence>
<proteinExistence type="predicted"/>
<evidence type="ECO:0000256" key="17">
    <source>
        <dbReference type="ARBA" id="ARBA00023014"/>
    </source>
</evidence>
<keyword evidence="17" id="KW-0411">Iron-sulfur</keyword>
<evidence type="ECO:0000256" key="9">
    <source>
        <dbReference type="ARBA" id="ARBA00022553"/>
    </source>
</evidence>
<evidence type="ECO:0000256" key="8">
    <source>
        <dbReference type="ARBA" id="ARBA00022490"/>
    </source>
</evidence>
<comment type="caution">
    <text evidence="23">The sequence shown here is derived from an EMBL/GenBank/DDBJ whole genome shotgun (WGS) entry which is preliminary data.</text>
</comment>
<evidence type="ECO:0000256" key="14">
    <source>
        <dbReference type="ARBA" id="ARBA00022840"/>
    </source>
</evidence>
<dbReference type="SMART" id="SM00304">
    <property type="entry name" value="HAMP"/>
    <property type="match status" value="1"/>
</dbReference>
<dbReference type="Pfam" id="PF07730">
    <property type="entry name" value="HisKA_3"/>
    <property type="match status" value="1"/>
</dbReference>
<keyword evidence="11" id="KW-0479">Metal-binding</keyword>
<evidence type="ECO:0000256" key="4">
    <source>
        <dbReference type="ARBA" id="ARBA00004496"/>
    </source>
</evidence>
<evidence type="ECO:0000256" key="7">
    <source>
        <dbReference type="ARBA" id="ARBA00022485"/>
    </source>
</evidence>
<dbReference type="PROSITE" id="PS50885">
    <property type="entry name" value="HAMP"/>
    <property type="match status" value="1"/>
</dbReference>
<evidence type="ECO:0000256" key="18">
    <source>
        <dbReference type="ARBA" id="ARBA00024827"/>
    </source>
</evidence>
<protein>
    <recommendedName>
        <fullName evidence="6">Oxygen sensor histidine kinase NreB</fullName>
        <ecNumber evidence="5">2.7.13.3</ecNumber>
    </recommendedName>
    <alternativeName>
        <fullName evidence="19">Nitrogen regulation protein B</fullName>
    </alternativeName>
</protein>
<sequence length="511" mass="57473">MLMTSNRITQLGILARLLQWRSWSIRTRLMVIAIFPVVYLFFSLISYSYYARLKEVEEELHARAITITTALADGVEYNIVAGNMQAIKQMMYSVIQTDRNIYRIAILDTNKKELSHVENAGQAKPEKNYVELPIKRHMVWVNLHTDDHGSVVQLDSAKSRSQTILGYVRVTMTKSYLLSQQRHRFSIELLMSMLALSVSACLAWYLSKGLSQPLHRAINALRDISAGQTATQIVVSDGGEIGMLQNSINDMANNLHQSQTHLENTVAERTKELIASRNEALKADAEKRRLIHKVNAIVENERQSIAVEIHDELNASLIAVRLESERIAKIAAQASQHETLAPQLQEIQERAKAVAKLALDLYANGRNLVRRLRPEVLDMLGLEGAIEEMLRMYNAAHEDCHFEFEAEGDFALNPELAISAYRIVQEACSNILKHAHAKKVEISLQMNFEKSLLSISVNDDGKGFDTEQIVAGIGISGMRERVLAWGGEFALQSQVGEGTRIFIQLPVESMK</sequence>
<evidence type="ECO:0000313" key="23">
    <source>
        <dbReference type="EMBL" id="GGX17046.1"/>
    </source>
</evidence>